<dbReference type="EMBL" id="JQIM01000009">
    <property type="protein sequence ID" value="KGX11053.1"/>
    <property type="molecule type" value="Genomic_DNA"/>
</dbReference>
<comment type="caution">
    <text evidence="2">The sequence shown here is derived from an EMBL/GenBank/DDBJ whole genome shotgun (WGS) entry which is preliminary data.</text>
</comment>
<accession>A0A069BBT1</accession>
<dbReference type="AlphaFoldDB" id="A0A069BBT1"/>
<dbReference type="GO" id="GO:0000976">
    <property type="term" value="F:transcription cis-regulatory region binding"/>
    <property type="evidence" value="ECO:0007669"/>
    <property type="project" value="TreeGrafter"/>
</dbReference>
<dbReference type="GO" id="GO:0006355">
    <property type="term" value="P:regulation of DNA-templated transcription"/>
    <property type="evidence" value="ECO:0007669"/>
    <property type="project" value="InterPro"/>
</dbReference>
<dbReference type="InterPro" id="IPR039420">
    <property type="entry name" value="WalR-like"/>
</dbReference>
<dbReference type="InterPro" id="IPR001867">
    <property type="entry name" value="OmpR/PhoB-type_DNA-bd"/>
</dbReference>
<dbReference type="Gene3D" id="1.10.10.10">
    <property type="entry name" value="Winged helix-like DNA-binding domain superfamily/Winged helix DNA-binding domain"/>
    <property type="match status" value="1"/>
</dbReference>
<dbReference type="KEGG" id="but:X994_3953"/>
<gene>
    <name evidence="2" type="ORF">Y036_4392</name>
</gene>
<evidence type="ECO:0000256" key="1">
    <source>
        <dbReference type="ARBA" id="ARBA00023125"/>
    </source>
</evidence>
<proteinExistence type="predicted"/>
<organism evidence="2 3">
    <name type="scientific">Burkholderia pseudomallei</name>
    <name type="common">Pseudomonas pseudomallei</name>
    <dbReference type="NCBI Taxonomy" id="28450"/>
    <lineage>
        <taxon>Bacteria</taxon>
        <taxon>Pseudomonadati</taxon>
        <taxon>Pseudomonadota</taxon>
        <taxon>Betaproteobacteria</taxon>
        <taxon>Burkholderiales</taxon>
        <taxon>Burkholderiaceae</taxon>
        <taxon>Burkholderia</taxon>
        <taxon>pseudomallei group</taxon>
    </lineage>
</organism>
<dbReference type="InterPro" id="IPR036388">
    <property type="entry name" value="WH-like_DNA-bd_sf"/>
</dbReference>
<dbReference type="GO" id="GO:0000156">
    <property type="term" value="F:phosphorelay response regulator activity"/>
    <property type="evidence" value="ECO:0007669"/>
    <property type="project" value="TreeGrafter"/>
</dbReference>
<evidence type="ECO:0000313" key="2">
    <source>
        <dbReference type="EMBL" id="KGX11053.1"/>
    </source>
</evidence>
<dbReference type="SUPFAM" id="SSF52172">
    <property type="entry name" value="CheY-like"/>
    <property type="match status" value="1"/>
</dbReference>
<dbReference type="GO" id="GO:0032993">
    <property type="term" value="C:protein-DNA complex"/>
    <property type="evidence" value="ECO:0007669"/>
    <property type="project" value="TreeGrafter"/>
</dbReference>
<dbReference type="SMART" id="SM00862">
    <property type="entry name" value="Trans_reg_C"/>
    <property type="match status" value="1"/>
</dbReference>
<dbReference type="Pfam" id="PF00486">
    <property type="entry name" value="Trans_reg_C"/>
    <property type="match status" value="1"/>
</dbReference>
<evidence type="ECO:0000313" key="3">
    <source>
        <dbReference type="Proteomes" id="UP000030475"/>
    </source>
</evidence>
<dbReference type="InterPro" id="IPR001789">
    <property type="entry name" value="Sig_transdc_resp-reg_receiver"/>
</dbReference>
<dbReference type="SUPFAM" id="SSF46894">
    <property type="entry name" value="C-terminal effector domain of the bipartite response regulators"/>
    <property type="match status" value="1"/>
</dbReference>
<dbReference type="PANTHER" id="PTHR48111:SF36">
    <property type="entry name" value="TRANSCRIPTIONAL REGULATORY PROTEIN CUTR"/>
    <property type="match status" value="1"/>
</dbReference>
<keyword evidence="1" id="KW-0238">DNA-binding</keyword>
<sequence length="236" mass="27065">MGRVIIIQDDSHVCRLLINKLSRRREIETVVLQDVSQIFKFNIGIFDVVILPNDHLTRSGLFRLPRIRSSFEGIVVIVTSYRNDADECLALSSGADDYIYWDENELVLIERVRLYSRRLLRGRGAAEINKQFNESGWILGEFYIDAIARNVRFRNKVLPSLTAAEFDVLKFLIERIGEVVSRDELAYFALGRRFESGDRAIDGIICKIRRKICVVKGGGIIIHSLRNKGYMLSAEL</sequence>
<dbReference type="GeneID" id="93062793"/>
<reference evidence="2 3" key="1">
    <citation type="submission" date="2014-08" db="EMBL/GenBank/DDBJ databases">
        <authorList>
            <person name="Bunnell A."/>
            <person name="Chain P.S."/>
            <person name="Chertkov O."/>
            <person name="Currie B.J."/>
            <person name="Daligault H.E."/>
            <person name="Davenport K.W."/>
            <person name="Davis C."/>
            <person name="Gleasner C.D."/>
            <person name="Johnson S.L."/>
            <person name="Kaestli M."/>
            <person name="Koren S."/>
            <person name="Kunde Y.A."/>
            <person name="Mayo M."/>
            <person name="McMurry K.K."/>
            <person name="Price E.P."/>
            <person name="Reitenga K.G."/>
            <person name="Robison R."/>
            <person name="Rosovitz M.J."/>
            <person name="Sarovich D.S."/>
            <person name="Teshima H."/>
        </authorList>
    </citation>
    <scope>NUCLEOTIDE SEQUENCE [LARGE SCALE GENOMIC DNA]</scope>
    <source>
        <strain evidence="2 3">MSHR44</strain>
    </source>
</reference>
<dbReference type="Proteomes" id="UP000030475">
    <property type="component" value="Unassembled WGS sequence"/>
</dbReference>
<dbReference type="GO" id="GO:0005829">
    <property type="term" value="C:cytosol"/>
    <property type="evidence" value="ECO:0007669"/>
    <property type="project" value="TreeGrafter"/>
</dbReference>
<dbReference type="CDD" id="cd00383">
    <property type="entry name" value="trans_reg_C"/>
    <property type="match status" value="1"/>
</dbReference>
<dbReference type="PROSITE" id="PS50110">
    <property type="entry name" value="RESPONSE_REGULATORY"/>
    <property type="match status" value="1"/>
</dbReference>
<dbReference type="Gene3D" id="3.40.50.2300">
    <property type="match status" value="1"/>
</dbReference>
<dbReference type="RefSeq" id="WP_004523757.1">
    <property type="nucleotide sequence ID" value="NZ_AP028072.1"/>
</dbReference>
<dbReference type="PROSITE" id="PS51755">
    <property type="entry name" value="OMPR_PHOB"/>
    <property type="match status" value="1"/>
</dbReference>
<dbReference type="InterPro" id="IPR016032">
    <property type="entry name" value="Sig_transdc_resp-reg_C-effctor"/>
</dbReference>
<name>A0A069BBT1_BURPE</name>
<dbReference type="InterPro" id="IPR011006">
    <property type="entry name" value="CheY-like_superfamily"/>
</dbReference>
<protein>
    <submittedName>
        <fullName evidence="2">Uncharacterized protein</fullName>
    </submittedName>
</protein>
<dbReference type="PANTHER" id="PTHR48111">
    <property type="entry name" value="REGULATOR OF RPOS"/>
    <property type="match status" value="1"/>
</dbReference>